<dbReference type="PANTHER" id="PTHR11468:SF3">
    <property type="entry name" value="GLYCOGEN PHOSPHORYLASE, LIVER FORM"/>
    <property type="match status" value="1"/>
</dbReference>
<comment type="function">
    <text evidence="8">Phosphorylase is an important allosteric enzyme in carbohydrate metabolism. Enzymes from different sources differ in their regulatory mechanisms and in their natural substrates. However, all known phosphorylases share catalytic and structural properties.</text>
</comment>
<dbReference type="EMBL" id="CP041038">
    <property type="protein sequence ID" value="QDE36737.1"/>
    <property type="molecule type" value="Genomic_DNA"/>
</dbReference>
<keyword evidence="7 9" id="KW-0119">Carbohydrate metabolism</keyword>
<evidence type="ECO:0000256" key="1">
    <source>
        <dbReference type="ARBA" id="ARBA00001275"/>
    </source>
</evidence>
<protein>
    <recommendedName>
        <fullName evidence="9">Alpha-1,4 glucan phosphorylase</fullName>
        <ecNumber evidence="9">2.4.1.1</ecNumber>
    </recommendedName>
</protein>
<comment type="function">
    <text evidence="9">Allosteric enzyme that catalyzes the rate-limiting step in glycogen catabolism, the phosphorolytic cleavage of glycogen to produce glucose-1-phosphate, and plays a central role in maintaining cellular and organismal glucose homeostasis.</text>
</comment>
<comment type="catalytic activity">
    <reaction evidence="1 9">
        <text>[(1-&gt;4)-alpha-D-glucosyl](n) + phosphate = [(1-&gt;4)-alpha-D-glucosyl](n-1) + alpha-D-glucose 1-phosphate</text>
        <dbReference type="Rhea" id="RHEA:41732"/>
        <dbReference type="Rhea" id="RHEA-COMP:9584"/>
        <dbReference type="Rhea" id="RHEA-COMP:9586"/>
        <dbReference type="ChEBI" id="CHEBI:15444"/>
        <dbReference type="ChEBI" id="CHEBI:43474"/>
        <dbReference type="ChEBI" id="CHEBI:58601"/>
        <dbReference type="EC" id="2.4.1.1"/>
    </reaction>
</comment>
<keyword evidence="5 9" id="KW-0808">Transferase</keyword>
<comment type="similarity">
    <text evidence="3 9">Belongs to the glycogen phosphorylase family.</text>
</comment>
<keyword evidence="6 9" id="KW-0663">Pyridoxal phosphate</keyword>
<dbReference type="NCBIfam" id="TIGR02093">
    <property type="entry name" value="P_ylase"/>
    <property type="match status" value="1"/>
</dbReference>
<evidence type="ECO:0000313" key="10">
    <source>
        <dbReference type="EMBL" id="QDE36737.1"/>
    </source>
</evidence>
<organism evidence="10 11">
    <name type="scientific">Chlamydophila parapsittaci</name>
    <dbReference type="NCBI Taxonomy" id="344886"/>
    <lineage>
        <taxon>Bacteria</taxon>
        <taxon>Pseudomonadati</taxon>
        <taxon>Chlamydiota</taxon>
        <taxon>Chlamydiia</taxon>
        <taxon>Chlamydiales</taxon>
        <taxon>Chlamydiaceae</taxon>
        <taxon>Chlamydia/Chlamydophila group</taxon>
        <taxon>Chlamydia</taxon>
    </lineage>
</organism>
<dbReference type="PROSITE" id="PS00102">
    <property type="entry name" value="PHOSPHORYLASE"/>
    <property type="match status" value="1"/>
</dbReference>
<evidence type="ECO:0000313" key="11">
    <source>
        <dbReference type="Proteomes" id="UP000320536"/>
    </source>
</evidence>
<proteinExistence type="inferred from homology"/>
<evidence type="ECO:0000256" key="6">
    <source>
        <dbReference type="ARBA" id="ARBA00022898"/>
    </source>
</evidence>
<dbReference type="InterPro" id="IPR011833">
    <property type="entry name" value="Glycg_phsphrylas"/>
</dbReference>
<dbReference type="SUPFAM" id="SSF53756">
    <property type="entry name" value="UDP-Glycosyltransferase/glycogen phosphorylase"/>
    <property type="match status" value="1"/>
</dbReference>
<dbReference type="Pfam" id="PF00343">
    <property type="entry name" value="Phosphorylase"/>
    <property type="match status" value="1"/>
</dbReference>
<dbReference type="PIRSF" id="PIRSF000460">
    <property type="entry name" value="Pprylas_GlgP"/>
    <property type="match status" value="1"/>
</dbReference>
<dbReference type="InterPro" id="IPR000811">
    <property type="entry name" value="Glyco_trans_35"/>
</dbReference>
<reference evidence="10 11" key="1">
    <citation type="journal article" date="2020" name="Data Brief">
        <title>Data of de novo genome assembly of the Chlamydia psittaci strain isolated from the livestock in Volga Region, Russian Federation.</title>
        <authorList>
            <person name="Feodorova V.A."/>
            <person name="Zaitsev S.S."/>
            <person name="Khizhnyakova M.A."/>
            <person name="Saltykov Y.V."/>
            <person name="Evstifeev V.V."/>
            <person name="Khusainov F.M."/>
            <person name="Yakovlev S.I."/>
            <person name="Larionova O.S."/>
            <person name="Motin V.L."/>
        </authorList>
    </citation>
    <scope>NUCLEOTIDE SEQUENCE [LARGE SCALE GENOMIC DNA]</scope>
    <source>
        <strain evidence="10 11">Rostinovo-70</strain>
    </source>
</reference>
<sequence>MEIQKSLPAYSSIRRLMNFDKNLVNVETMKQAILNRLYFGVVQSPESASARDIFTAVSKTVMEWLAKGWLKTQNSYYEQDVKRVYYISMEFLLGRSLKSNLLNLGMLDLVRNALEELNYDFDTLIQMEADAGLGNGGLGRLAACYLDSMATMGIPAYGYGIRYDYGIFDQKIVNGYQVEAPDEWLRYGNPWEICRGEYLYPVRFYGRVIHYTDARGKEVADLVDTQEVLAMAYDVPIPGYGRDTVNTLRLWQAQSPHGFEFNYFNHGNYIRAIEDIALVENISRVLYPNDSISEGQELRLKQEYFLVSATIQDILRRYTKTHISLDNLPNRVAVQLNDTHPALGIAEMMHILVDREELPWDTAWDMTTRIFNYTNHTILPEALERWSIDLFSRLLPRHLEIIYEINSRWLEKVSQRFPGDNDKRRALSIIEEGSDKHVNMASLAVVGSSKVNGVSAFHSHLIKTTLFKDFVEFFPDKFINVTNGITPRRWLALCNPRLDALLEQTIGSAHITDLSQIHKVIPFADDASFREQWHKIKLNNKQDFALKLKKETGENIDPSSMFDFHVKRIHEYKRQLMNILRVIYLYNDLKENVSSSIVPTTVIFAGKAAPGYAFAKLVIKLINSVADCVNNDPQVNEVLKVLFLPNYRVTMSEMIMPASDISEQISTAGMEASGTGNMKFALNGALTIGTMDGANIEMSEYIGRDNMFIFGLLEEEIAKIRREYYPQAICDNNPKIAHVLKLLDQGFFNTSDKELFKPIVHRLLHEGDPFFVLADLESYIKVHESAATLFHNTDEWVKKSIYNVGGMGFFSSDRAIADYARDIWNVPTNHKS</sequence>
<dbReference type="EC" id="2.4.1.1" evidence="9"/>
<dbReference type="Proteomes" id="UP000320536">
    <property type="component" value="Chromosome"/>
</dbReference>
<evidence type="ECO:0000256" key="8">
    <source>
        <dbReference type="ARBA" id="ARBA00025174"/>
    </source>
</evidence>
<keyword evidence="11" id="KW-1185">Reference proteome</keyword>
<comment type="cofactor">
    <cofactor evidence="2 9">
        <name>pyridoxal 5'-phosphate</name>
        <dbReference type="ChEBI" id="CHEBI:597326"/>
    </cofactor>
</comment>
<evidence type="ECO:0000256" key="3">
    <source>
        <dbReference type="ARBA" id="ARBA00006047"/>
    </source>
</evidence>
<keyword evidence="4 9" id="KW-0328">Glycosyltransferase</keyword>
<dbReference type="PANTHER" id="PTHR11468">
    <property type="entry name" value="GLYCOGEN PHOSPHORYLASE"/>
    <property type="match status" value="1"/>
</dbReference>
<dbReference type="Gene3D" id="3.40.50.2000">
    <property type="entry name" value="Glycogen Phosphorylase B"/>
    <property type="match status" value="2"/>
</dbReference>
<evidence type="ECO:0000256" key="7">
    <source>
        <dbReference type="ARBA" id="ARBA00023277"/>
    </source>
</evidence>
<evidence type="ECO:0000256" key="9">
    <source>
        <dbReference type="RuleBase" id="RU000587"/>
    </source>
</evidence>
<gene>
    <name evidence="10" type="ORF">FI836_00015</name>
</gene>
<accession>A0ABX5VWX4</accession>
<dbReference type="CDD" id="cd04300">
    <property type="entry name" value="GT35_Glycogen_Phosphorylase"/>
    <property type="match status" value="1"/>
</dbReference>
<dbReference type="InterPro" id="IPR035090">
    <property type="entry name" value="Pyridoxal_P_attach_site"/>
</dbReference>
<name>A0ABX5VWX4_9CHLA</name>
<evidence type="ECO:0000256" key="5">
    <source>
        <dbReference type="ARBA" id="ARBA00022679"/>
    </source>
</evidence>
<evidence type="ECO:0000256" key="2">
    <source>
        <dbReference type="ARBA" id="ARBA00001933"/>
    </source>
</evidence>
<evidence type="ECO:0000256" key="4">
    <source>
        <dbReference type="ARBA" id="ARBA00022676"/>
    </source>
</evidence>